<dbReference type="Proteomes" id="UP000600865">
    <property type="component" value="Unassembled WGS sequence"/>
</dbReference>
<keyword evidence="2" id="KW-1185">Reference proteome</keyword>
<gene>
    <name evidence="1" type="ORF">GCM10011309_03080</name>
</gene>
<dbReference type="EMBL" id="BMYV01000001">
    <property type="protein sequence ID" value="GGX57483.1"/>
    <property type="molecule type" value="Genomic_DNA"/>
</dbReference>
<reference evidence="1 2" key="1">
    <citation type="journal article" date="2014" name="Int. J. Syst. Evol. Microbiol.">
        <title>Complete genome sequence of Corynebacterium casei LMG S-19264T (=DSM 44701T), isolated from a smear-ripened cheese.</title>
        <authorList>
            <consortium name="US DOE Joint Genome Institute (JGI-PGF)"/>
            <person name="Walter F."/>
            <person name="Albersmeier A."/>
            <person name="Kalinowski J."/>
            <person name="Ruckert C."/>
        </authorList>
    </citation>
    <scope>NUCLEOTIDE SEQUENCE [LARGE SCALE GENOMIC DNA]</scope>
    <source>
        <strain evidence="1 2">KCTC 23968</strain>
    </source>
</reference>
<accession>A0A918NA08</accession>
<comment type="caution">
    <text evidence="1">The sequence shown here is derived from an EMBL/GenBank/DDBJ whole genome shotgun (WGS) entry which is preliminary data.</text>
</comment>
<proteinExistence type="predicted"/>
<name>A0A918NA08_9PROT</name>
<dbReference type="RefSeq" id="WP_189580399.1">
    <property type="nucleotide sequence ID" value="NZ_BMYV01000001.1"/>
</dbReference>
<dbReference type="AlphaFoldDB" id="A0A918NA08"/>
<evidence type="ECO:0000313" key="2">
    <source>
        <dbReference type="Proteomes" id="UP000600865"/>
    </source>
</evidence>
<evidence type="ECO:0000313" key="1">
    <source>
        <dbReference type="EMBL" id="GGX57483.1"/>
    </source>
</evidence>
<organism evidence="1 2">
    <name type="scientific">Litorimonas cladophorae</name>
    <dbReference type="NCBI Taxonomy" id="1220491"/>
    <lineage>
        <taxon>Bacteria</taxon>
        <taxon>Pseudomonadati</taxon>
        <taxon>Pseudomonadota</taxon>
        <taxon>Alphaproteobacteria</taxon>
        <taxon>Maricaulales</taxon>
        <taxon>Robiginitomaculaceae</taxon>
    </lineage>
</organism>
<sequence>MSDPLKKTYMDYLALGYQVVSAYHADGFHVQVLQSDDDVVIAHMPHGKIIEDGFMMDQDVRITRFMK</sequence>
<protein>
    <submittedName>
        <fullName evidence="1">Uncharacterized protein</fullName>
    </submittedName>
</protein>